<evidence type="ECO:0000313" key="13">
    <source>
        <dbReference type="Proteomes" id="UP001279734"/>
    </source>
</evidence>
<evidence type="ECO:0000256" key="7">
    <source>
        <dbReference type="ARBA" id="ARBA00023136"/>
    </source>
</evidence>
<comment type="caution">
    <text evidence="12">The sequence shown here is derived from an EMBL/GenBank/DDBJ whole genome shotgun (WGS) entry which is preliminary data.</text>
</comment>
<keyword evidence="5 10" id="KW-1133">Transmembrane helix</keyword>
<dbReference type="InterPro" id="IPR039899">
    <property type="entry name" value="BET1_SNARE"/>
</dbReference>
<protein>
    <recommendedName>
        <fullName evidence="11">t-SNARE coiled-coil homology domain-containing protein</fullName>
    </recommendedName>
</protein>
<evidence type="ECO:0000256" key="4">
    <source>
        <dbReference type="ARBA" id="ARBA00022927"/>
    </source>
</evidence>
<dbReference type="Proteomes" id="UP001279734">
    <property type="component" value="Unassembled WGS sequence"/>
</dbReference>
<feature type="domain" description="T-SNARE coiled-coil homology" evidence="11">
    <location>
        <begin position="35"/>
        <end position="97"/>
    </location>
</feature>
<keyword evidence="7 10" id="KW-0472">Membrane</keyword>
<evidence type="ECO:0000256" key="9">
    <source>
        <dbReference type="SAM" id="MobiDB-lite"/>
    </source>
</evidence>
<evidence type="ECO:0000256" key="1">
    <source>
        <dbReference type="ARBA" id="ARBA00004194"/>
    </source>
</evidence>
<keyword evidence="4" id="KW-0653">Protein transport</keyword>
<keyword evidence="13" id="KW-1185">Reference proteome</keyword>
<feature type="compositionally biased region" description="Basic residues" evidence="9">
    <location>
        <begin position="1"/>
        <end position="10"/>
    </location>
</feature>
<feature type="region of interest" description="Disordered" evidence="9">
    <location>
        <begin position="1"/>
        <end position="40"/>
    </location>
</feature>
<evidence type="ECO:0000256" key="8">
    <source>
        <dbReference type="ARBA" id="ARBA00046280"/>
    </source>
</evidence>
<comment type="subcellular location">
    <subcellularLocation>
        <location evidence="8">Endomembrane system</location>
        <topology evidence="8">Single-pass type IV membrane protein</topology>
    </subcellularLocation>
    <subcellularLocation>
        <location evidence="1">Golgi apparatus membrane</location>
        <topology evidence="1">Single-pass membrane protein</topology>
    </subcellularLocation>
</comment>
<dbReference type="PROSITE" id="PS50192">
    <property type="entry name" value="T_SNARE"/>
    <property type="match status" value="1"/>
</dbReference>
<evidence type="ECO:0000313" key="12">
    <source>
        <dbReference type="EMBL" id="GMH28532.1"/>
    </source>
</evidence>
<dbReference type="CDD" id="cd15853">
    <property type="entry name" value="SNARE_Bet1"/>
    <property type="match status" value="1"/>
</dbReference>
<keyword evidence="3 10" id="KW-0812">Transmembrane</keyword>
<evidence type="ECO:0000256" key="3">
    <source>
        <dbReference type="ARBA" id="ARBA00022692"/>
    </source>
</evidence>
<organism evidence="12 13">
    <name type="scientific">Nepenthes gracilis</name>
    <name type="common">Slender pitcher plant</name>
    <dbReference type="NCBI Taxonomy" id="150966"/>
    <lineage>
        <taxon>Eukaryota</taxon>
        <taxon>Viridiplantae</taxon>
        <taxon>Streptophyta</taxon>
        <taxon>Embryophyta</taxon>
        <taxon>Tracheophyta</taxon>
        <taxon>Spermatophyta</taxon>
        <taxon>Magnoliopsida</taxon>
        <taxon>eudicotyledons</taxon>
        <taxon>Gunneridae</taxon>
        <taxon>Pentapetalae</taxon>
        <taxon>Caryophyllales</taxon>
        <taxon>Nepenthaceae</taxon>
        <taxon>Nepenthes</taxon>
    </lineage>
</organism>
<name>A0AAD3TGV8_NEPGR</name>
<reference evidence="12" key="1">
    <citation type="submission" date="2023-05" db="EMBL/GenBank/DDBJ databases">
        <title>Nepenthes gracilis genome sequencing.</title>
        <authorList>
            <person name="Fukushima K."/>
        </authorList>
    </citation>
    <scope>NUCLEOTIDE SEQUENCE</scope>
    <source>
        <strain evidence="12">SING2019-196</strain>
    </source>
</reference>
<dbReference type="EMBL" id="BSYO01000034">
    <property type="protein sequence ID" value="GMH28532.1"/>
    <property type="molecule type" value="Genomic_DNA"/>
</dbReference>
<dbReference type="GO" id="GO:0015031">
    <property type="term" value="P:protein transport"/>
    <property type="evidence" value="ECO:0007669"/>
    <property type="project" value="UniProtKB-KW"/>
</dbReference>
<gene>
    <name evidence="12" type="ORF">Nepgr_030375</name>
</gene>
<keyword evidence="2" id="KW-0813">Transport</keyword>
<evidence type="ECO:0000256" key="5">
    <source>
        <dbReference type="ARBA" id="ARBA00022989"/>
    </source>
</evidence>
<sequence>MSHRRDHRATRAAPFDGLDDIEGGGLRASSSSSNHISEHDNEKAIDSLKDKVIFLKRLTGDIHDEVLSHNLLLDQMGNGMDASRGILSRTLDRFKMVFEKKSGRKMYMFIGCFGTFLIFCYLIRLLRYFI</sequence>
<proteinExistence type="predicted"/>
<evidence type="ECO:0000259" key="11">
    <source>
        <dbReference type="PROSITE" id="PS50192"/>
    </source>
</evidence>
<dbReference type="GO" id="GO:0000139">
    <property type="term" value="C:Golgi membrane"/>
    <property type="evidence" value="ECO:0007669"/>
    <property type="project" value="UniProtKB-SubCell"/>
</dbReference>
<evidence type="ECO:0000256" key="6">
    <source>
        <dbReference type="ARBA" id="ARBA00023034"/>
    </source>
</evidence>
<keyword evidence="6" id="KW-0333">Golgi apparatus</keyword>
<evidence type="ECO:0000256" key="2">
    <source>
        <dbReference type="ARBA" id="ARBA00022448"/>
    </source>
</evidence>
<evidence type="ECO:0000256" key="10">
    <source>
        <dbReference type="SAM" id="Phobius"/>
    </source>
</evidence>
<dbReference type="AlphaFoldDB" id="A0AAD3TGV8"/>
<feature type="transmembrane region" description="Helical" evidence="10">
    <location>
        <begin position="106"/>
        <end position="126"/>
    </location>
</feature>
<accession>A0AAD3TGV8</accession>
<dbReference type="Gene3D" id="1.20.5.110">
    <property type="match status" value="1"/>
</dbReference>
<dbReference type="SUPFAM" id="SSF58038">
    <property type="entry name" value="SNARE fusion complex"/>
    <property type="match status" value="1"/>
</dbReference>
<dbReference type="PANTHER" id="PTHR12791">
    <property type="entry name" value="GOLGI SNARE BET1-RELATED"/>
    <property type="match status" value="1"/>
</dbReference>
<dbReference type="InterPro" id="IPR000727">
    <property type="entry name" value="T_SNARE_dom"/>
</dbReference>